<proteinExistence type="predicted"/>
<name>A0ABX4FP70_9PAST</name>
<keyword evidence="2" id="KW-1185">Reference proteome</keyword>
<comment type="caution">
    <text evidence="1">The sequence shown here is derived from an EMBL/GenBank/DDBJ whole genome shotgun (WGS) entry which is preliminary data.</text>
</comment>
<evidence type="ECO:0000313" key="1">
    <source>
        <dbReference type="EMBL" id="OZN25676.1"/>
    </source>
</evidence>
<sequence>MILPVQCVLKLAKNHLKRIKNVLRLFQPQRKPRWLMNKFIKLSLLSFLVVSSMAKADPTQSNRLLYETANRTLSTEKSLDVKSLNQTELSQKAQEWGLTTEEWQRYLELQKGERGIWSPNLDPLTTLGIEAKTEEERTRYAELLARKMYERVERELAFQRAYDKAFAKLYPNELPFEVEPHISQSAGRVIYFTRLDNCAKCEADISRILTHVDKNTPVDIYVVGSNNDKAIREWARKHHIDPIKVKKQLITLNHDTGYWLQYAKGKMPAAFQIQQDGQWQSLVY</sequence>
<dbReference type="InterPro" id="IPR022293">
    <property type="entry name" value="Integrating-conj_element"/>
</dbReference>
<organism evidence="1 2">
    <name type="scientific">Actinobacillus seminis</name>
    <dbReference type="NCBI Taxonomy" id="722"/>
    <lineage>
        <taxon>Bacteria</taxon>
        <taxon>Pseudomonadati</taxon>
        <taxon>Pseudomonadota</taxon>
        <taxon>Gammaproteobacteria</taxon>
        <taxon>Pasteurellales</taxon>
        <taxon>Pasteurellaceae</taxon>
        <taxon>Actinobacillus</taxon>
    </lineage>
</organism>
<dbReference type="Proteomes" id="UP000215738">
    <property type="component" value="Unassembled WGS sequence"/>
</dbReference>
<dbReference type="EMBL" id="NLFK01000001">
    <property type="protein sequence ID" value="OZN25676.1"/>
    <property type="molecule type" value="Genomic_DNA"/>
</dbReference>
<protein>
    <submittedName>
        <fullName evidence="1">Integrating conjugative element protein</fullName>
    </submittedName>
</protein>
<gene>
    <name evidence="1" type="ORF">CFY87_00140</name>
</gene>
<accession>A0ABX4FP70</accession>
<evidence type="ECO:0000313" key="2">
    <source>
        <dbReference type="Proteomes" id="UP000215738"/>
    </source>
</evidence>
<dbReference type="NCBIfam" id="TIGR03759">
    <property type="entry name" value="conj_TIGR03759"/>
    <property type="match status" value="1"/>
</dbReference>
<reference evidence="1 2" key="1">
    <citation type="submission" date="2017-07" db="EMBL/GenBank/DDBJ databases">
        <title>Virulence factors identified in Actinobacillus seminis.</title>
        <authorList>
            <person name="Negrete-Abascal E."/>
            <person name="Vaca-Pacheco S."/>
            <person name="Montes-Garcia F."/>
            <person name="Leyto-Gil A.M."/>
            <person name="Fragoso-Garcia E."/>
            <person name="Carvente-Garcia R."/>
            <person name="Perez-Agueros S."/>
            <person name="Castelan-Sanchez H.G."/>
            <person name="Garcia-Molina A."/>
            <person name="Villamar T.E."/>
            <person name="Vazquez-Cruz C."/>
        </authorList>
    </citation>
    <scope>NUCLEOTIDE SEQUENCE [LARGE SCALE GENOMIC DNA]</scope>
    <source>
        <strain evidence="1 2">ATCC 15768</strain>
    </source>
</reference>